<protein>
    <submittedName>
        <fullName evidence="1">Uncharacterized protein</fullName>
    </submittedName>
</protein>
<reference evidence="1" key="1">
    <citation type="journal article" date="2021" name="Proc. Natl. Acad. Sci. U.S.A.">
        <title>A Catalog of Tens of Thousands of Viruses from Human Metagenomes Reveals Hidden Associations with Chronic Diseases.</title>
        <authorList>
            <person name="Tisza M.J."/>
            <person name="Buck C.B."/>
        </authorList>
    </citation>
    <scope>NUCLEOTIDE SEQUENCE</scope>
    <source>
        <strain evidence="1">CtX926</strain>
    </source>
</reference>
<sequence>MPPCHCKPILNIVIRSLSQKMFRWDLGKLVYA</sequence>
<proteinExistence type="predicted"/>
<accession>A0A8S5M155</accession>
<dbReference type="EMBL" id="BK014793">
    <property type="protein sequence ID" value="DAD75962.1"/>
    <property type="molecule type" value="Genomic_DNA"/>
</dbReference>
<organism evidence="1">
    <name type="scientific">Siphoviridae sp. ctX926</name>
    <dbReference type="NCBI Taxonomy" id="2826366"/>
    <lineage>
        <taxon>Viruses</taxon>
        <taxon>Duplodnaviria</taxon>
        <taxon>Heunggongvirae</taxon>
        <taxon>Uroviricota</taxon>
        <taxon>Caudoviricetes</taxon>
    </lineage>
</organism>
<name>A0A8S5M155_9CAUD</name>
<evidence type="ECO:0000313" key="1">
    <source>
        <dbReference type="EMBL" id="DAD75962.1"/>
    </source>
</evidence>